<dbReference type="InterPro" id="IPR017853">
    <property type="entry name" value="GH"/>
</dbReference>
<evidence type="ECO:0000259" key="8">
    <source>
        <dbReference type="PROSITE" id="PS50022"/>
    </source>
</evidence>
<evidence type="ECO:0000256" key="3">
    <source>
        <dbReference type="ARBA" id="ARBA00012556"/>
    </source>
</evidence>
<feature type="chain" id="PRO_5038156265" description="Arabinogalactan endo-beta-1,4-galactanase" evidence="6">
    <location>
        <begin position="47"/>
        <end position="549"/>
    </location>
</feature>
<evidence type="ECO:0000313" key="10">
    <source>
        <dbReference type="Proteomes" id="UP000637695"/>
    </source>
</evidence>
<comment type="similarity">
    <text evidence="2 6">Belongs to the glycosyl hydrolase 53 family.</text>
</comment>
<reference evidence="9" key="2">
    <citation type="submission" date="2020-09" db="EMBL/GenBank/DDBJ databases">
        <authorList>
            <person name="Sun Q."/>
            <person name="Ohkuma M."/>
        </authorList>
    </citation>
    <scope>NUCLEOTIDE SEQUENCE</scope>
    <source>
        <strain evidence="9">JCM 18487</strain>
    </source>
</reference>
<evidence type="ECO:0000256" key="5">
    <source>
        <dbReference type="ARBA" id="ARBA00023295"/>
    </source>
</evidence>
<dbReference type="Pfam" id="PF00754">
    <property type="entry name" value="F5_F8_type_C"/>
    <property type="match status" value="1"/>
</dbReference>
<feature type="region of interest" description="Disordered" evidence="7">
    <location>
        <begin position="69"/>
        <end position="88"/>
    </location>
</feature>
<gene>
    <name evidence="9" type="ORF">GCM10010885_11240</name>
</gene>
<dbReference type="InterPro" id="IPR008979">
    <property type="entry name" value="Galactose-bd-like_sf"/>
</dbReference>
<dbReference type="EMBL" id="BMOY01000013">
    <property type="protein sequence ID" value="GGJ03743.1"/>
    <property type="molecule type" value="Genomic_DNA"/>
</dbReference>
<evidence type="ECO:0000256" key="7">
    <source>
        <dbReference type="SAM" id="MobiDB-lite"/>
    </source>
</evidence>
<dbReference type="GO" id="GO:0015926">
    <property type="term" value="F:glucosidase activity"/>
    <property type="evidence" value="ECO:0007669"/>
    <property type="project" value="InterPro"/>
</dbReference>
<dbReference type="InterPro" id="IPR000421">
    <property type="entry name" value="FA58C"/>
</dbReference>
<dbReference type="SUPFAM" id="SSF49785">
    <property type="entry name" value="Galactose-binding domain-like"/>
    <property type="match status" value="1"/>
</dbReference>
<dbReference type="Proteomes" id="UP000637695">
    <property type="component" value="Unassembled WGS sequence"/>
</dbReference>
<dbReference type="PANTHER" id="PTHR34983:SF1">
    <property type="entry name" value="ARABINOGALACTAN ENDO-BETA-1,4-GALACTANASE A"/>
    <property type="match status" value="1"/>
</dbReference>
<keyword evidence="5 6" id="KW-0326">Glycosidase</keyword>
<dbReference type="Gene3D" id="3.20.20.80">
    <property type="entry name" value="Glycosidases"/>
    <property type="match status" value="1"/>
</dbReference>
<evidence type="ECO:0000256" key="6">
    <source>
        <dbReference type="RuleBase" id="RU361192"/>
    </source>
</evidence>
<keyword evidence="10" id="KW-1185">Reference proteome</keyword>
<comment type="catalytic activity">
    <reaction evidence="1 6">
        <text>The enzyme specifically hydrolyzes (1-&gt;4)-beta-D-galactosidic linkages in type I arabinogalactans.</text>
        <dbReference type="EC" id="3.2.1.89"/>
    </reaction>
</comment>
<dbReference type="GO" id="GO:0045490">
    <property type="term" value="P:pectin catabolic process"/>
    <property type="evidence" value="ECO:0007669"/>
    <property type="project" value="TreeGrafter"/>
</dbReference>
<accession>A0A917K9L7</accession>
<evidence type="ECO:0000256" key="2">
    <source>
        <dbReference type="ARBA" id="ARBA00010687"/>
    </source>
</evidence>
<keyword evidence="4 6" id="KW-0378">Hydrolase</keyword>
<evidence type="ECO:0000256" key="1">
    <source>
        <dbReference type="ARBA" id="ARBA00001695"/>
    </source>
</evidence>
<feature type="signal peptide" evidence="6">
    <location>
        <begin position="1"/>
        <end position="46"/>
    </location>
</feature>
<protein>
    <recommendedName>
        <fullName evidence="3 6">Arabinogalactan endo-beta-1,4-galactanase</fullName>
        <ecNumber evidence="3 6">3.2.1.89</ecNumber>
    </recommendedName>
</protein>
<organism evidence="9 10">
    <name type="scientific">Alicyclobacillus cellulosilyticus</name>
    <dbReference type="NCBI Taxonomy" id="1003997"/>
    <lineage>
        <taxon>Bacteria</taxon>
        <taxon>Bacillati</taxon>
        <taxon>Bacillota</taxon>
        <taxon>Bacilli</taxon>
        <taxon>Bacillales</taxon>
        <taxon>Alicyclobacillaceae</taxon>
        <taxon>Alicyclobacillus</taxon>
    </lineage>
</organism>
<dbReference type="EC" id="3.2.1.89" evidence="3 6"/>
<proteinExistence type="inferred from homology"/>
<comment type="caution">
    <text evidence="9">The sequence shown here is derived from an EMBL/GenBank/DDBJ whole genome shotgun (WGS) entry which is preliminary data.</text>
</comment>
<sequence length="549" mass="58568">MMRRRMWIRPRHRRMRRATHWLRTTAGSLAALGALAGATAAPAVHAQPAQKPGLPPGLDVAIGRPVTVGGTVRRDPSDVSSVDDGDASTVWQPGAAKVSVTVDLQAPQRVSGCGVTWAGAAAGARFSVTVSTDGKTWHALPGLAGQGTPVAGIIQYADCPQPGVQARYVRLSVWTAKGRIPGIAEFRVFSPSAQAASAMMLGDDLSTMAQEEAIGTKYSADGKTQPLLAILKAGGTNYVRLRLWVNPPGGNNNLTQDLKMAREIKTYGMRLFLDIHYSDFWADPGKQNIPAAWRGQSLPALAKTVKSYTQSVMEAFAKQGTPVDMVSIGNEITDGILWPVGQLNLPDGTQQWSQLAALLNAGIAGARAGNPKGHPLKVMLHIDRGGDNAGAEWFFDNIMQAGVKGFDVIGLSYYPWFHGTLAAFRDNIRALAQRYHKPIVVAETQYPWTTANADGTPNQVDATTPLLPGYPATPDGQASFVRDIVSLVAALPNHLGLGVFYWEPAWLPGVGWEPGAGTSADNLTEFDWQGRALPAVDAYQIGPATRSGS</sequence>
<feature type="domain" description="F5/8 type C" evidence="8">
    <location>
        <begin position="53"/>
        <end position="191"/>
    </location>
</feature>
<evidence type="ECO:0000313" key="9">
    <source>
        <dbReference type="EMBL" id="GGJ03743.1"/>
    </source>
</evidence>
<dbReference type="InterPro" id="IPR011683">
    <property type="entry name" value="Glyco_hydro_53"/>
</dbReference>
<dbReference type="PROSITE" id="PS50022">
    <property type="entry name" value="FA58C_3"/>
    <property type="match status" value="1"/>
</dbReference>
<keyword evidence="6" id="KW-0732">Signal</keyword>
<dbReference type="PANTHER" id="PTHR34983">
    <property type="entry name" value="ARABINOGALACTAN ENDO-BETA-1,4-GALACTANASE A"/>
    <property type="match status" value="1"/>
</dbReference>
<name>A0A917K9L7_9BACL</name>
<dbReference type="Pfam" id="PF07745">
    <property type="entry name" value="Glyco_hydro_53"/>
    <property type="match status" value="1"/>
</dbReference>
<dbReference type="SUPFAM" id="SSF51445">
    <property type="entry name" value="(Trans)glycosidases"/>
    <property type="match status" value="1"/>
</dbReference>
<dbReference type="AlphaFoldDB" id="A0A917K9L7"/>
<dbReference type="GO" id="GO:0031218">
    <property type="term" value="F:arabinogalactan endo-1,4-beta-galactosidase activity"/>
    <property type="evidence" value="ECO:0007669"/>
    <property type="project" value="UniProtKB-EC"/>
</dbReference>
<evidence type="ECO:0000256" key="4">
    <source>
        <dbReference type="ARBA" id="ARBA00022801"/>
    </source>
</evidence>
<dbReference type="Gene3D" id="2.60.120.260">
    <property type="entry name" value="Galactose-binding domain-like"/>
    <property type="match status" value="1"/>
</dbReference>
<reference evidence="9" key="1">
    <citation type="journal article" date="2014" name="Int. J. Syst. Evol. Microbiol.">
        <title>Complete genome sequence of Corynebacterium casei LMG S-19264T (=DSM 44701T), isolated from a smear-ripened cheese.</title>
        <authorList>
            <consortium name="US DOE Joint Genome Institute (JGI-PGF)"/>
            <person name="Walter F."/>
            <person name="Albersmeier A."/>
            <person name="Kalinowski J."/>
            <person name="Ruckert C."/>
        </authorList>
    </citation>
    <scope>NUCLEOTIDE SEQUENCE</scope>
    <source>
        <strain evidence="9">JCM 18487</strain>
    </source>
</reference>